<evidence type="ECO:0000256" key="18">
    <source>
        <dbReference type="ARBA" id="ARBA00031893"/>
    </source>
</evidence>
<keyword evidence="10 20" id="KW-0479">Metal-binding</keyword>
<keyword evidence="8 20" id="KW-0602">Photosynthesis</keyword>
<dbReference type="Pfam" id="PF00124">
    <property type="entry name" value="Photo_RC"/>
    <property type="match status" value="1"/>
</dbReference>
<evidence type="ECO:0000256" key="6">
    <source>
        <dbReference type="ARBA" id="ARBA00022469"/>
    </source>
</evidence>
<comment type="function">
    <text evidence="1 20">The reaction center is a membrane-bound complex that mediates the initial photochemical event in the electron transfer process of photosynthesis.</text>
</comment>
<feature type="transmembrane region" description="Helical" evidence="20">
    <location>
        <begin position="269"/>
        <end position="288"/>
    </location>
</feature>
<keyword evidence="15 20" id="KW-0157">Chromophore</keyword>
<comment type="similarity">
    <text evidence="3 19">Belongs to the reaction center PufL/M/PsbA/D family.</text>
</comment>
<accession>A0ABV4BHI8</accession>
<name>A0ABV4BHI8_9GAMM</name>
<feature type="transmembrane region" description="Helical" evidence="20">
    <location>
        <begin position="143"/>
        <end position="164"/>
    </location>
</feature>
<comment type="subunit">
    <text evidence="20">Reaction center is composed of four bacteriochlorophylls, two bacteriopheophytins, two ubiquinones, one iron, and highly hydrophobic polypeptide chains.</text>
</comment>
<keyword evidence="22" id="KW-1185">Reference proteome</keyword>
<evidence type="ECO:0000256" key="20">
    <source>
        <dbReference type="RuleBase" id="RU364137"/>
    </source>
</evidence>
<evidence type="ECO:0000256" key="8">
    <source>
        <dbReference type="ARBA" id="ARBA00022531"/>
    </source>
</evidence>
<evidence type="ECO:0000256" key="19">
    <source>
        <dbReference type="RuleBase" id="RU004331"/>
    </source>
</evidence>
<dbReference type="PRINTS" id="PR00256">
    <property type="entry name" value="REACTNCENTRE"/>
</dbReference>
<evidence type="ECO:0000256" key="4">
    <source>
        <dbReference type="ARBA" id="ARBA00018761"/>
    </source>
</evidence>
<evidence type="ECO:0000256" key="13">
    <source>
        <dbReference type="ARBA" id="ARBA00022982"/>
    </source>
</evidence>
<dbReference type="Gene3D" id="1.20.85.10">
    <property type="entry name" value="Photosystem II protein D1-like"/>
    <property type="match status" value="2"/>
</dbReference>
<evidence type="ECO:0000256" key="11">
    <source>
        <dbReference type="ARBA" id="ARBA00022842"/>
    </source>
</evidence>
<evidence type="ECO:0000256" key="10">
    <source>
        <dbReference type="ARBA" id="ARBA00022723"/>
    </source>
</evidence>
<protein>
    <recommendedName>
        <fullName evidence="4 20">Reaction center protein M chain</fullName>
    </recommendedName>
    <alternativeName>
        <fullName evidence="18 20">Photosynthetic reaction center M subunit</fullName>
    </alternativeName>
</protein>
<evidence type="ECO:0000256" key="3">
    <source>
        <dbReference type="ARBA" id="ARBA00008204"/>
    </source>
</evidence>
<organism evidence="21 22">
    <name type="scientific">Thioalkalicoccus limnaeus</name>
    <dbReference type="NCBI Taxonomy" id="120681"/>
    <lineage>
        <taxon>Bacteria</taxon>
        <taxon>Pseudomonadati</taxon>
        <taxon>Pseudomonadota</taxon>
        <taxon>Gammaproteobacteria</taxon>
        <taxon>Chromatiales</taxon>
        <taxon>Chromatiaceae</taxon>
        <taxon>Thioalkalicoccus</taxon>
    </lineage>
</organism>
<evidence type="ECO:0000313" key="21">
    <source>
        <dbReference type="EMBL" id="MEY6433979.1"/>
    </source>
</evidence>
<keyword evidence="6 20" id="KW-0674">Reaction center</keyword>
<dbReference type="NCBIfam" id="TIGR01115">
    <property type="entry name" value="pufM"/>
    <property type="match status" value="1"/>
</dbReference>
<sequence length="349" mass="39027">MPQYFNIFTRVQVRAPVYPGVPLPKGRLPRIGKGGYPSYWLGKIGDAQIGPIYLGFWGLASLMAGFLAFLIVGIGMLASVQWNPILFVKFFPWLALEPPPPGNGLHIPVLWDGGMWLIAGFFFTMSILLWWVRTYVRARDLGLGTHVAWGFAAAIWFFLSLGFFRPLLMGDWSEGVPMGWFPHLDWLTGISLSYGNFYYNPFHMLGIAFMYGSALLWAMHGGTILAVSRFGGDREIDQIVDRGTAAERAALFWRWTMGWNASMESIHRWGFWFATLMMICGGFAINLTGPFVDNWHRWAVKHNIAPVYPGYGVTDPAAPEGSGDWAVYPYLPVGDPGVYVPALRDGGVQ</sequence>
<evidence type="ECO:0000256" key="7">
    <source>
        <dbReference type="ARBA" id="ARBA00022494"/>
    </source>
</evidence>
<evidence type="ECO:0000256" key="17">
    <source>
        <dbReference type="ARBA" id="ARBA00023136"/>
    </source>
</evidence>
<dbReference type="Proteomes" id="UP001564408">
    <property type="component" value="Unassembled WGS sequence"/>
</dbReference>
<comment type="subcellular location">
    <subcellularLocation>
        <location evidence="20">Cellular chromatophore membrane</location>
        <topology evidence="20">Multi-pass membrane protein</topology>
    </subcellularLocation>
    <subcellularLocation>
        <location evidence="2">Endomembrane system</location>
        <topology evidence="2">Multi-pass membrane protein</topology>
    </subcellularLocation>
</comment>
<evidence type="ECO:0000256" key="9">
    <source>
        <dbReference type="ARBA" id="ARBA00022692"/>
    </source>
</evidence>
<proteinExistence type="inferred from homology"/>
<keyword evidence="9 20" id="KW-0812">Transmembrane</keyword>
<feature type="transmembrane region" description="Helical" evidence="20">
    <location>
        <begin position="202"/>
        <end position="227"/>
    </location>
</feature>
<dbReference type="PROSITE" id="PS00244">
    <property type="entry name" value="REACTION_CENTER"/>
    <property type="match status" value="1"/>
</dbReference>
<dbReference type="InterPro" id="IPR036854">
    <property type="entry name" value="Photo_II_D1/D2_sf"/>
</dbReference>
<gene>
    <name evidence="21" type="primary">pufM</name>
    <name evidence="21" type="ORF">ABC977_16360</name>
</gene>
<evidence type="ECO:0000256" key="12">
    <source>
        <dbReference type="ARBA" id="ARBA00022956"/>
    </source>
</evidence>
<dbReference type="InterPro" id="IPR005781">
    <property type="entry name" value="Photo_RC_M"/>
</dbReference>
<comment type="caution">
    <text evidence="21">The sequence shown here is derived from an EMBL/GenBank/DDBJ whole genome shotgun (WGS) entry which is preliminary data.</text>
</comment>
<keyword evidence="16 20" id="KW-0408">Iron</keyword>
<evidence type="ECO:0000256" key="15">
    <source>
        <dbReference type="ARBA" id="ARBA00022991"/>
    </source>
</evidence>
<dbReference type="EMBL" id="JBDKXB010000035">
    <property type="protein sequence ID" value="MEY6433979.1"/>
    <property type="molecule type" value="Genomic_DNA"/>
</dbReference>
<dbReference type="RefSeq" id="WP_369668363.1">
    <property type="nucleotide sequence ID" value="NZ_JBDKXB010000035.1"/>
</dbReference>
<keyword evidence="5 20" id="KW-0813">Transport</keyword>
<evidence type="ECO:0000256" key="1">
    <source>
        <dbReference type="ARBA" id="ARBA00002611"/>
    </source>
</evidence>
<evidence type="ECO:0000256" key="16">
    <source>
        <dbReference type="ARBA" id="ARBA00023004"/>
    </source>
</evidence>
<feature type="transmembrane region" description="Helical" evidence="20">
    <location>
        <begin position="52"/>
        <end position="78"/>
    </location>
</feature>
<reference evidence="21 22" key="1">
    <citation type="submission" date="2024-05" db="EMBL/GenBank/DDBJ databases">
        <title>Genome Sequence and Characterization of the New Strain Purple Sulfur Bacterium of Genus Thioalkalicoccus.</title>
        <authorList>
            <person name="Bryantseva I.A."/>
            <person name="Kyndt J.A."/>
            <person name="Imhoff J.F."/>
        </authorList>
    </citation>
    <scope>NUCLEOTIDE SEQUENCE [LARGE SCALE GENOMIC DNA]</scope>
    <source>
        <strain evidence="21 22">Um2</strain>
    </source>
</reference>
<keyword evidence="13 20" id="KW-0249">Electron transport</keyword>
<keyword evidence="11 20" id="KW-0460">Magnesium</keyword>
<keyword evidence="12 20" id="KW-0076">Bacteriochlorophyll</keyword>
<keyword evidence="14 20" id="KW-1133">Transmembrane helix</keyword>
<evidence type="ECO:0000256" key="5">
    <source>
        <dbReference type="ARBA" id="ARBA00022448"/>
    </source>
</evidence>
<dbReference type="SUPFAM" id="SSF81483">
    <property type="entry name" value="Bacterial photosystem II reaction centre, L and M subunits"/>
    <property type="match status" value="1"/>
</dbReference>
<evidence type="ECO:0000313" key="22">
    <source>
        <dbReference type="Proteomes" id="UP001564408"/>
    </source>
</evidence>
<keyword evidence="7 20" id="KW-0148">Chlorophyll</keyword>
<feature type="transmembrane region" description="Helical" evidence="20">
    <location>
        <begin position="113"/>
        <end position="131"/>
    </location>
</feature>
<evidence type="ECO:0000256" key="2">
    <source>
        <dbReference type="ARBA" id="ARBA00004127"/>
    </source>
</evidence>
<keyword evidence="17 20" id="KW-0472">Membrane</keyword>
<dbReference type="InterPro" id="IPR055265">
    <property type="entry name" value="Photo_RC_L/M_CS"/>
</dbReference>
<evidence type="ECO:0000256" key="14">
    <source>
        <dbReference type="ARBA" id="ARBA00022989"/>
    </source>
</evidence>
<dbReference type="InterPro" id="IPR000484">
    <property type="entry name" value="Photo_RC_L/M"/>
</dbReference>